<evidence type="ECO:0000313" key="3">
    <source>
        <dbReference type="Proteomes" id="UP000535890"/>
    </source>
</evidence>
<evidence type="ECO:0000256" key="1">
    <source>
        <dbReference type="SAM" id="MobiDB-lite"/>
    </source>
</evidence>
<name>A0A7Y9DUA8_9PSEU</name>
<dbReference type="AlphaFoldDB" id="A0A7Y9DUA8"/>
<keyword evidence="3" id="KW-1185">Reference proteome</keyword>
<proteinExistence type="predicted"/>
<sequence length="149" mass="15696">MSRAVIDPATLAGRAIDTVLGLVGRTDRPAGEDDTGSGRWLKVTVYRAPDDVRTAVDGTGPLSRMRHEIEVTVRPAPGDKGTELAARPTAPDGGSVDLRRAIRGALREQKSVLECGEVVQPSRPGSSHPGPAGQVLRAVTSRAWGEGRL</sequence>
<feature type="region of interest" description="Disordered" evidence="1">
    <location>
        <begin position="119"/>
        <end position="149"/>
    </location>
</feature>
<feature type="region of interest" description="Disordered" evidence="1">
    <location>
        <begin position="75"/>
        <end position="96"/>
    </location>
</feature>
<protein>
    <submittedName>
        <fullName evidence="2">Uncharacterized protein</fullName>
    </submittedName>
</protein>
<accession>A0A7Y9DUA8</accession>
<organism evidence="2 3">
    <name type="scientific">Actinomycetospora corticicola</name>
    <dbReference type="NCBI Taxonomy" id="663602"/>
    <lineage>
        <taxon>Bacteria</taxon>
        <taxon>Bacillati</taxon>
        <taxon>Actinomycetota</taxon>
        <taxon>Actinomycetes</taxon>
        <taxon>Pseudonocardiales</taxon>
        <taxon>Pseudonocardiaceae</taxon>
        <taxon>Actinomycetospora</taxon>
    </lineage>
</organism>
<comment type="caution">
    <text evidence="2">The sequence shown here is derived from an EMBL/GenBank/DDBJ whole genome shotgun (WGS) entry which is preliminary data.</text>
</comment>
<evidence type="ECO:0000313" key="2">
    <source>
        <dbReference type="EMBL" id="NYD35282.1"/>
    </source>
</evidence>
<dbReference type="RefSeq" id="WP_179793143.1">
    <property type="nucleotide sequence ID" value="NZ_BAABHP010000004.1"/>
</dbReference>
<reference evidence="2 3" key="1">
    <citation type="submission" date="2020-07" db="EMBL/GenBank/DDBJ databases">
        <title>Sequencing the genomes of 1000 actinobacteria strains.</title>
        <authorList>
            <person name="Klenk H.-P."/>
        </authorList>
    </citation>
    <scope>NUCLEOTIDE SEQUENCE [LARGE SCALE GENOMIC DNA]</scope>
    <source>
        <strain evidence="2 3">DSM 45772</strain>
    </source>
</reference>
<gene>
    <name evidence="2" type="ORF">BJ983_001384</name>
</gene>
<dbReference type="Proteomes" id="UP000535890">
    <property type="component" value="Unassembled WGS sequence"/>
</dbReference>
<dbReference type="EMBL" id="JACCBN010000001">
    <property type="protein sequence ID" value="NYD35282.1"/>
    <property type="molecule type" value="Genomic_DNA"/>
</dbReference>